<protein>
    <submittedName>
        <fullName evidence="1">Uncharacterized protein</fullName>
    </submittedName>
</protein>
<reference evidence="1" key="2">
    <citation type="submission" date="2022-01" db="EMBL/GenBank/DDBJ databases">
        <authorList>
            <person name="Yamashiro T."/>
            <person name="Shiraishi A."/>
            <person name="Satake H."/>
            <person name="Nakayama K."/>
        </authorList>
    </citation>
    <scope>NUCLEOTIDE SEQUENCE</scope>
</reference>
<reference evidence="1" key="1">
    <citation type="journal article" date="2022" name="Int. J. Mol. Sci.">
        <title>Draft Genome of Tanacetum Coccineum: Genomic Comparison of Closely Related Tanacetum-Family Plants.</title>
        <authorList>
            <person name="Yamashiro T."/>
            <person name="Shiraishi A."/>
            <person name="Nakayama K."/>
            <person name="Satake H."/>
        </authorList>
    </citation>
    <scope>NUCLEOTIDE SEQUENCE</scope>
</reference>
<accession>A0ABQ5DYL2</accession>
<evidence type="ECO:0000313" key="2">
    <source>
        <dbReference type="Proteomes" id="UP001151760"/>
    </source>
</evidence>
<dbReference type="EMBL" id="BQNB010015730">
    <property type="protein sequence ID" value="GJT43457.1"/>
    <property type="molecule type" value="Genomic_DNA"/>
</dbReference>
<name>A0ABQ5DYL2_9ASTR</name>
<sequence length="107" mass="12102">MWEHIFDVVDYDDEYQQDDIHNNSEDPLVSAMLLLEKAITQNFSNPTNNCLRASSNTRNHAIIQGDQMSKLSMNSGYTGAKQDETGVILTDEQNDFLFADASRDGRN</sequence>
<dbReference type="Proteomes" id="UP001151760">
    <property type="component" value="Unassembled WGS sequence"/>
</dbReference>
<comment type="caution">
    <text evidence="1">The sequence shown here is derived from an EMBL/GenBank/DDBJ whole genome shotgun (WGS) entry which is preliminary data.</text>
</comment>
<keyword evidence="2" id="KW-1185">Reference proteome</keyword>
<organism evidence="1 2">
    <name type="scientific">Tanacetum coccineum</name>
    <dbReference type="NCBI Taxonomy" id="301880"/>
    <lineage>
        <taxon>Eukaryota</taxon>
        <taxon>Viridiplantae</taxon>
        <taxon>Streptophyta</taxon>
        <taxon>Embryophyta</taxon>
        <taxon>Tracheophyta</taxon>
        <taxon>Spermatophyta</taxon>
        <taxon>Magnoliopsida</taxon>
        <taxon>eudicotyledons</taxon>
        <taxon>Gunneridae</taxon>
        <taxon>Pentapetalae</taxon>
        <taxon>asterids</taxon>
        <taxon>campanulids</taxon>
        <taxon>Asterales</taxon>
        <taxon>Asteraceae</taxon>
        <taxon>Asteroideae</taxon>
        <taxon>Anthemideae</taxon>
        <taxon>Anthemidinae</taxon>
        <taxon>Tanacetum</taxon>
    </lineage>
</organism>
<proteinExistence type="predicted"/>
<gene>
    <name evidence="1" type="ORF">Tco_0952172</name>
</gene>
<evidence type="ECO:0000313" key="1">
    <source>
        <dbReference type="EMBL" id="GJT43457.1"/>
    </source>
</evidence>